<organism evidence="2 3">
    <name type="scientific">Candidatus Iainarchaeum sp</name>
    <dbReference type="NCBI Taxonomy" id="3101447"/>
    <lineage>
        <taxon>Archaea</taxon>
        <taxon>Candidatus Iainarchaeota</taxon>
        <taxon>Candidatus Iainarchaeia</taxon>
        <taxon>Candidatus Iainarchaeales</taxon>
        <taxon>Candidatus Iainarchaeaceae</taxon>
        <taxon>Candidatus Iainarchaeum</taxon>
    </lineage>
</organism>
<keyword evidence="1" id="KW-0472">Membrane</keyword>
<protein>
    <submittedName>
        <fullName evidence="2">Uncharacterized protein</fullName>
    </submittedName>
</protein>
<evidence type="ECO:0000313" key="2">
    <source>
        <dbReference type="EMBL" id="MBN2067912.1"/>
    </source>
</evidence>
<dbReference type="Proteomes" id="UP000809243">
    <property type="component" value="Unassembled WGS sequence"/>
</dbReference>
<gene>
    <name evidence="2" type="ORF">JW744_05580</name>
</gene>
<keyword evidence="1" id="KW-0812">Transmembrane</keyword>
<reference evidence="2" key="1">
    <citation type="submission" date="2021-01" db="EMBL/GenBank/DDBJ databases">
        <title>Active Sulfur Cycling in an Early Earth Analoge.</title>
        <authorList>
            <person name="Hahn C.R."/>
            <person name="Youssef N.H."/>
            <person name="Elshahed M."/>
        </authorList>
    </citation>
    <scope>NUCLEOTIDE SEQUENCE</scope>
    <source>
        <strain evidence="2">Zod_Metabat.1151</strain>
    </source>
</reference>
<keyword evidence="1" id="KW-1133">Transmembrane helix</keyword>
<sequence length="286" mass="31494">MILKNSLALLFIILLCSLSQAQLMVSITPKAQQEPAQLYLDELTEFELTAYNNTAQTLGKVVLKVTVPEELSLIDKGLYTDKAIFQIEGLAPSEKETFFVAAKMVKPSSENILVTVHYGQDIYTHLVTTYVNYADSNLSIEARLESGVLSQNQDGKVFLKLKNGGLAPVQNISAALFVSDSLSSLSPLFSTPVLLHGQETDEIPFYFRPDNSFSGQADAKVMVSFDDARGRHVVEKRFTVEPAGRMQGIVTYLIVAIIIALMALAFFSWRGNKKEDAIQRPAAAPK</sequence>
<proteinExistence type="predicted"/>
<dbReference type="EMBL" id="JAFGDB010000099">
    <property type="protein sequence ID" value="MBN2067912.1"/>
    <property type="molecule type" value="Genomic_DNA"/>
</dbReference>
<evidence type="ECO:0000256" key="1">
    <source>
        <dbReference type="SAM" id="Phobius"/>
    </source>
</evidence>
<dbReference type="AlphaFoldDB" id="A0A938YXD9"/>
<comment type="caution">
    <text evidence="2">The sequence shown here is derived from an EMBL/GenBank/DDBJ whole genome shotgun (WGS) entry which is preliminary data.</text>
</comment>
<accession>A0A938YXD9</accession>
<name>A0A938YXD9_9ARCH</name>
<feature type="transmembrane region" description="Helical" evidence="1">
    <location>
        <begin position="249"/>
        <end position="269"/>
    </location>
</feature>
<evidence type="ECO:0000313" key="3">
    <source>
        <dbReference type="Proteomes" id="UP000809243"/>
    </source>
</evidence>